<keyword evidence="1 4" id="KW-0696">RNA-directed RNA polymerase</keyword>
<dbReference type="GO" id="GO:0030422">
    <property type="term" value="P:siRNA processing"/>
    <property type="evidence" value="ECO:0007669"/>
    <property type="project" value="TreeGrafter"/>
</dbReference>
<keyword evidence="1" id="KW-0808">Transferase</keyword>
<keyword evidence="1" id="KW-0694">RNA-binding</keyword>
<comment type="catalytic activity">
    <reaction evidence="1">
        <text>RNA(n) + a ribonucleoside 5'-triphosphate = RNA(n+1) + diphosphate</text>
        <dbReference type="Rhea" id="RHEA:21248"/>
        <dbReference type="Rhea" id="RHEA-COMP:14527"/>
        <dbReference type="Rhea" id="RHEA-COMP:17342"/>
        <dbReference type="ChEBI" id="CHEBI:33019"/>
        <dbReference type="ChEBI" id="CHEBI:61557"/>
        <dbReference type="ChEBI" id="CHEBI:140395"/>
        <dbReference type="EC" id="2.7.7.48"/>
    </reaction>
</comment>
<dbReference type="PANTHER" id="PTHR23079">
    <property type="entry name" value="RNA-DEPENDENT RNA POLYMERASE"/>
    <property type="match status" value="1"/>
</dbReference>
<evidence type="ECO:0000259" key="3">
    <source>
        <dbReference type="Pfam" id="PF25358"/>
    </source>
</evidence>
<comment type="similarity">
    <text evidence="1">Belongs to the RdRP family.</text>
</comment>
<dbReference type="InterPro" id="IPR057503">
    <property type="entry name" value="PH_RdRP"/>
</dbReference>
<name>A0A2I1CVP3_ASPC2</name>
<keyword evidence="1" id="KW-0548">Nucleotidyltransferase</keyword>
<protein>
    <recommendedName>
        <fullName evidence="1">RNA-dependent RNA polymerase</fullName>
        <ecNumber evidence="1">2.7.7.48</ecNumber>
    </recommendedName>
</protein>
<gene>
    <name evidence="4" type="ORF">P168DRAFT_258384</name>
</gene>
<dbReference type="Proteomes" id="UP000234254">
    <property type="component" value="Unassembled WGS sequence"/>
</dbReference>
<dbReference type="RefSeq" id="XP_024690258.1">
    <property type="nucleotide sequence ID" value="XM_024834599.1"/>
</dbReference>
<dbReference type="GeneID" id="36542123"/>
<dbReference type="EMBL" id="MSFM01000011">
    <property type="protein sequence ID" value="PKY01664.1"/>
    <property type="molecule type" value="Genomic_DNA"/>
</dbReference>
<dbReference type="OrthoDB" id="6513042at2759"/>
<sequence length="1214" mass="137366">MEVFLQNLPVHLSEDKVKDLLDPFLKRLHIADYLCEKPKRKQIGNLTFLNRPDGEKFLKTYGEEKICTGQHKHTRHCFMPNLTLMGVGVFCKLSNRDPHPFALKSLALEAEQREDRSLPTIDNQGPVALLYLLDSSCGYCTFADDHLVYVPEVRWPGAGTLKFTKRSIIAKLNGEFIISIPISTVIELVWFSNGSLTFTLSTVPHFFSTNDPLATVLGALSIGAKGSFSPADKNRLCSLGKRHAEVVGQCLVYQLIVPPKDLPKWIAEIKSLEITVVRYDLSMNKAISVKTGVFHLQLVCLRKMLAEFTREGSLPFEILFQLQALAYNAYLHPATVLGLAAELQLMFKKSRATGKRPLSSHSIQKMFDMIDWPRPFGDPAEFEVKGLVELLKQNEQEIQDGFSLRRGLFDASGNMARIFRVMVTPSRITLHGPELEPNNRILRKFPKHHDYFIRVQFCDENGQDVHFNPRVNNDDVSSRFKYILANGIEIAGRTYTFLGFSHSSLRSHSAWFSAPFFDDDGHLQTYFTIITAVGRFSNFTSPARCAARIGQAFSDTPFAVDIRQNKIRITETPDVISSDGKRTFSDGVGTISWDAVEAIWSNISSSKGSPTSFQIRLGGAKGMLALDSRLSGTVIQIRPSMVKFPTDDMKNLEICNMASKPMPLVLNRQVIKIMEDMGVPESWFSALQEIQVNYLRTITSTPRKTAGFIKRQNVGDSIRLSKLFRRLCSLGLDYKDDLFLRSVVEAVVLRELRLLKHKARIPVKKGMALFGVMDETGYLQENQVFVTYETMRDRYAAPPGPCRLLVTRCPALFDGDVQFVDNVVPPDDHPLREHANCIVFSQRGRRDLPSQLSGGDLDGDLYHVIWDEAAIPRRVFKPADYPRIGPFDIGRQVERKDMANFFVDFMNSDRLGVIATRHMILADQMSEGTRHPDCKVLAELHSTAVDFSKTGIPVEMRQLPRIIRYRPDFMAPGPMACIVDKSIIELESSNSRQHYDEDEDSVPVYKYYKSHKILGKLYRAIDEEKIWNDNVRANRSPQSEAFWEQLLHFSDEQCLAFGPVKWIQRSDEASHIRSAYEDALFSAMNNFSEHPIHPLSEIEVFTGHIFNKTGVQTHRQRERSIKLKDEFGRIASWIMGLLRRHGNNIVPLTGYETELDALELCLACVHVGCERVQPATSRTGKELQSFKVVAMCALLAELELFEKGQKSGGFVGVC</sequence>
<dbReference type="GO" id="GO:0003968">
    <property type="term" value="F:RNA-directed RNA polymerase activity"/>
    <property type="evidence" value="ECO:0007669"/>
    <property type="project" value="UniProtKB-KW"/>
</dbReference>
<dbReference type="Pfam" id="PF05183">
    <property type="entry name" value="RdRP"/>
    <property type="match status" value="1"/>
</dbReference>
<dbReference type="GO" id="GO:0003723">
    <property type="term" value="F:RNA binding"/>
    <property type="evidence" value="ECO:0007669"/>
    <property type="project" value="UniProtKB-KW"/>
</dbReference>
<dbReference type="Pfam" id="PF25358">
    <property type="entry name" value="PH_fung_RdRP"/>
    <property type="match status" value="1"/>
</dbReference>
<proteinExistence type="inferred from homology"/>
<dbReference type="PANTHER" id="PTHR23079:SF17">
    <property type="entry name" value="RNA-DEPENDENT RNA POLYMERASE"/>
    <property type="match status" value="1"/>
</dbReference>
<reference evidence="4" key="1">
    <citation type="submission" date="2016-12" db="EMBL/GenBank/DDBJ databases">
        <title>The genomes of Aspergillus section Nigri reveals drivers in fungal speciation.</title>
        <authorList>
            <consortium name="DOE Joint Genome Institute"/>
            <person name="Vesth T.C."/>
            <person name="Nybo J."/>
            <person name="Theobald S."/>
            <person name="Brandl J."/>
            <person name="Frisvad J.C."/>
            <person name="Nielsen K.F."/>
            <person name="Lyhne E.K."/>
            <person name="Kogle M.E."/>
            <person name="Kuo A."/>
            <person name="Riley R."/>
            <person name="Clum A."/>
            <person name="Nolan M."/>
            <person name="Lipzen A."/>
            <person name="Salamov A."/>
            <person name="Henrissat B."/>
            <person name="Wiebenga A."/>
            <person name="De vries R.P."/>
            <person name="Grigoriev I.V."/>
            <person name="Mortensen U.H."/>
            <person name="Andersen M.R."/>
            <person name="Baker S.E."/>
        </authorList>
    </citation>
    <scope>NUCLEOTIDE SEQUENCE</scope>
    <source>
        <strain evidence="4">IBT 28561</strain>
    </source>
</reference>
<dbReference type="InterPro" id="IPR007855">
    <property type="entry name" value="RDRP"/>
</dbReference>
<evidence type="ECO:0000313" key="4">
    <source>
        <dbReference type="EMBL" id="PKY01664.1"/>
    </source>
</evidence>
<organism evidence="4 5">
    <name type="scientific">Aspergillus campestris (strain IBT 28561)</name>
    <dbReference type="NCBI Taxonomy" id="1392248"/>
    <lineage>
        <taxon>Eukaryota</taxon>
        <taxon>Fungi</taxon>
        <taxon>Dikarya</taxon>
        <taxon>Ascomycota</taxon>
        <taxon>Pezizomycotina</taxon>
        <taxon>Eurotiomycetes</taxon>
        <taxon>Eurotiomycetidae</taxon>
        <taxon>Eurotiales</taxon>
        <taxon>Aspergillaceae</taxon>
        <taxon>Aspergillus</taxon>
        <taxon>Aspergillus subgen. Circumdati</taxon>
    </lineage>
</organism>
<keyword evidence="5" id="KW-1185">Reference proteome</keyword>
<evidence type="ECO:0000313" key="5">
    <source>
        <dbReference type="Proteomes" id="UP000234254"/>
    </source>
</evidence>
<dbReference type="InterPro" id="IPR057596">
    <property type="entry name" value="RDRP_core"/>
</dbReference>
<feature type="domain" description="RdRP-like PH" evidence="3">
    <location>
        <begin position="136"/>
        <end position="260"/>
    </location>
</feature>
<dbReference type="VEuPathDB" id="FungiDB:P168DRAFT_258384"/>
<dbReference type="GO" id="GO:0031380">
    <property type="term" value="C:nuclear RNA-directed RNA polymerase complex"/>
    <property type="evidence" value="ECO:0007669"/>
    <property type="project" value="TreeGrafter"/>
</dbReference>
<dbReference type="AlphaFoldDB" id="A0A2I1CVP3"/>
<dbReference type="EC" id="2.7.7.48" evidence="1"/>
<evidence type="ECO:0000256" key="1">
    <source>
        <dbReference type="RuleBase" id="RU363098"/>
    </source>
</evidence>
<feature type="domain" description="RDRP core" evidence="2">
    <location>
        <begin position="423"/>
        <end position="1021"/>
    </location>
</feature>
<comment type="caution">
    <text evidence="4">The sequence shown here is derived from an EMBL/GenBank/DDBJ whole genome shotgun (WGS) entry which is preliminary data.</text>
</comment>
<accession>A0A2I1CVP3</accession>
<evidence type="ECO:0000259" key="2">
    <source>
        <dbReference type="Pfam" id="PF05183"/>
    </source>
</evidence>